<dbReference type="OrthoDB" id="5399363at2759"/>
<name>A0A2T6ZQ31_TUBBO</name>
<keyword evidence="2" id="KW-1185">Reference proteome</keyword>
<dbReference type="Proteomes" id="UP000244722">
    <property type="component" value="Unassembled WGS sequence"/>
</dbReference>
<evidence type="ECO:0008006" key="3">
    <source>
        <dbReference type="Google" id="ProtNLM"/>
    </source>
</evidence>
<reference evidence="1 2" key="1">
    <citation type="submission" date="2017-04" db="EMBL/GenBank/DDBJ databases">
        <title>Draft genome sequence of Tuber borchii Vittad., a whitish edible truffle.</title>
        <authorList>
            <consortium name="DOE Joint Genome Institute"/>
            <person name="Murat C."/>
            <person name="Kuo A."/>
            <person name="Barry K.W."/>
            <person name="Clum A."/>
            <person name="Dockter R.B."/>
            <person name="Fauchery L."/>
            <person name="Iotti M."/>
            <person name="Kohler A."/>
            <person name="Labutti K."/>
            <person name="Lindquist E.A."/>
            <person name="Lipzen A."/>
            <person name="Ohm R.A."/>
            <person name="Wang M."/>
            <person name="Grigoriev I.V."/>
            <person name="Zambonelli A."/>
            <person name="Martin F.M."/>
        </authorList>
    </citation>
    <scope>NUCLEOTIDE SEQUENCE [LARGE SCALE GENOMIC DNA]</scope>
    <source>
        <strain evidence="1 2">Tbo3840</strain>
    </source>
</reference>
<sequence>MLLEAPGEPLCASHLEDWYSSYVWSSILDDSLLNLPGMTVERKESPCRATSLRKNRHRQKLSTRMKLGPRLDAIIRTTEDDYHEYGAMEVARTFTGGVTSTKWLGDAFKLAKALRDMLFRLHELVNGDAGITRRVQVVGVCTAGLALQYVRLGYPGVG</sequence>
<proteinExistence type="predicted"/>
<organism evidence="1 2">
    <name type="scientific">Tuber borchii</name>
    <name type="common">White truffle</name>
    <dbReference type="NCBI Taxonomy" id="42251"/>
    <lineage>
        <taxon>Eukaryota</taxon>
        <taxon>Fungi</taxon>
        <taxon>Dikarya</taxon>
        <taxon>Ascomycota</taxon>
        <taxon>Pezizomycotina</taxon>
        <taxon>Pezizomycetes</taxon>
        <taxon>Pezizales</taxon>
        <taxon>Tuberaceae</taxon>
        <taxon>Tuber</taxon>
    </lineage>
</organism>
<dbReference type="AlphaFoldDB" id="A0A2T6ZQ31"/>
<evidence type="ECO:0000313" key="2">
    <source>
        <dbReference type="Proteomes" id="UP000244722"/>
    </source>
</evidence>
<evidence type="ECO:0000313" key="1">
    <source>
        <dbReference type="EMBL" id="PUU77582.1"/>
    </source>
</evidence>
<dbReference type="EMBL" id="NESQ01000148">
    <property type="protein sequence ID" value="PUU77582.1"/>
    <property type="molecule type" value="Genomic_DNA"/>
</dbReference>
<accession>A0A2T6ZQ31</accession>
<comment type="caution">
    <text evidence="1">The sequence shown here is derived from an EMBL/GenBank/DDBJ whole genome shotgun (WGS) entry which is preliminary data.</text>
</comment>
<protein>
    <recommendedName>
        <fullName evidence="3">Fungal-type protein kinase domain-containing protein</fullName>
    </recommendedName>
</protein>
<gene>
    <name evidence="1" type="ORF">B9Z19DRAFT_150540</name>
</gene>